<organism evidence="2 3">
    <name type="scientific">Micromonospora azadirachtae</name>
    <dbReference type="NCBI Taxonomy" id="1970735"/>
    <lineage>
        <taxon>Bacteria</taxon>
        <taxon>Bacillati</taxon>
        <taxon>Actinomycetota</taxon>
        <taxon>Actinomycetes</taxon>
        <taxon>Micromonosporales</taxon>
        <taxon>Micromonosporaceae</taxon>
        <taxon>Micromonospora</taxon>
    </lineage>
</organism>
<protein>
    <submittedName>
        <fullName evidence="2">Uncharacterized protein</fullName>
    </submittedName>
</protein>
<evidence type="ECO:0000313" key="2">
    <source>
        <dbReference type="EMBL" id="MFD0786797.1"/>
    </source>
</evidence>
<evidence type="ECO:0000256" key="1">
    <source>
        <dbReference type="SAM" id="MobiDB-lite"/>
    </source>
</evidence>
<keyword evidence="3" id="KW-1185">Reference proteome</keyword>
<dbReference type="EMBL" id="JBHTHM010001574">
    <property type="protein sequence ID" value="MFD0786797.1"/>
    <property type="molecule type" value="Genomic_DNA"/>
</dbReference>
<reference evidence="3" key="1">
    <citation type="journal article" date="2019" name="Int. J. Syst. Evol. Microbiol.">
        <title>The Global Catalogue of Microorganisms (GCM) 10K type strain sequencing project: providing services to taxonomists for standard genome sequencing and annotation.</title>
        <authorList>
            <consortium name="The Broad Institute Genomics Platform"/>
            <consortium name="The Broad Institute Genome Sequencing Center for Infectious Disease"/>
            <person name="Wu L."/>
            <person name="Ma J."/>
        </authorList>
    </citation>
    <scope>NUCLEOTIDE SEQUENCE [LARGE SCALE GENOMIC DNA]</scope>
    <source>
        <strain evidence="3">JCM 32148</strain>
    </source>
</reference>
<feature type="compositionally biased region" description="Basic and acidic residues" evidence="1">
    <location>
        <begin position="18"/>
        <end position="37"/>
    </location>
</feature>
<proteinExistence type="predicted"/>
<feature type="region of interest" description="Disordered" evidence="1">
    <location>
        <begin position="1"/>
        <end position="52"/>
    </location>
</feature>
<feature type="compositionally biased region" description="Basic residues" evidence="1">
    <location>
        <begin position="1"/>
        <end position="12"/>
    </location>
</feature>
<gene>
    <name evidence="2" type="ORF">ACFQZ8_23110</name>
</gene>
<name>A0ABW3A7E7_9ACTN</name>
<sequence>MSEGRAHRRRLHSSNFDLDEHSRREPRQQVLDERVGEGDDASARPLDAPDAG</sequence>
<evidence type="ECO:0000313" key="3">
    <source>
        <dbReference type="Proteomes" id="UP001597053"/>
    </source>
</evidence>
<comment type="caution">
    <text evidence="2">The sequence shown here is derived from an EMBL/GenBank/DDBJ whole genome shotgun (WGS) entry which is preliminary data.</text>
</comment>
<dbReference type="Proteomes" id="UP001597053">
    <property type="component" value="Unassembled WGS sequence"/>
</dbReference>
<accession>A0ABW3A7E7</accession>